<dbReference type="Pfam" id="PF02151">
    <property type="entry name" value="UVR"/>
    <property type="match status" value="1"/>
</dbReference>
<organism evidence="9 10">
    <name type="scientific">candidate division WS6 bacterium GW2011_GWE1_34_7</name>
    <dbReference type="NCBI Taxonomy" id="1619093"/>
    <lineage>
        <taxon>Bacteria</taxon>
        <taxon>Candidatus Dojkabacteria</taxon>
    </lineage>
</organism>
<keyword evidence="5" id="KW-0234">DNA repair</keyword>
<comment type="caution">
    <text evidence="9">The sequence shown here is derived from an EMBL/GenBank/DDBJ whole genome shotgun (WGS) entry which is preliminary data.</text>
</comment>
<dbReference type="InterPro" id="IPR001943">
    <property type="entry name" value="UVR_dom"/>
</dbReference>
<feature type="domain" description="GIY-YIG" evidence="7">
    <location>
        <begin position="7"/>
        <end position="86"/>
    </location>
</feature>
<dbReference type="SUPFAM" id="SSF82771">
    <property type="entry name" value="GIY-YIG endonuclease"/>
    <property type="match status" value="1"/>
</dbReference>
<dbReference type="EMBL" id="LBPV01000044">
    <property type="protein sequence ID" value="KKP64544.1"/>
    <property type="molecule type" value="Genomic_DNA"/>
</dbReference>
<dbReference type="Proteomes" id="UP000033866">
    <property type="component" value="Unassembled WGS sequence"/>
</dbReference>
<evidence type="ECO:0000256" key="3">
    <source>
        <dbReference type="ARBA" id="ARBA00022769"/>
    </source>
</evidence>
<dbReference type="InterPro" id="IPR000305">
    <property type="entry name" value="GIY-YIG_endonuc"/>
</dbReference>
<evidence type="ECO:0000313" key="9">
    <source>
        <dbReference type="EMBL" id="KKP64544.1"/>
    </source>
</evidence>
<feature type="domain" description="UvrC family homology region profile" evidence="8">
    <location>
        <begin position="250"/>
        <end position="350"/>
    </location>
</feature>
<dbReference type="InterPro" id="IPR038476">
    <property type="entry name" value="UvrC_RNase_H_dom_sf"/>
</dbReference>
<dbReference type="Gene3D" id="1.10.150.20">
    <property type="entry name" value="5' to 3' exonuclease, C-terminal subdomain"/>
    <property type="match status" value="1"/>
</dbReference>
<keyword evidence="2" id="KW-0227">DNA damage</keyword>
<keyword evidence="4" id="KW-0267">Excision nuclease</keyword>
<dbReference type="Gene3D" id="4.10.860.10">
    <property type="entry name" value="UVR domain"/>
    <property type="match status" value="1"/>
</dbReference>
<dbReference type="InterPro" id="IPR050066">
    <property type="entry name" value="UvrABC_protein_C"/>
</dbReference>
<dbReference type="SUPFAM" id="SSF47781">
    <property type="entry name" value="RuvA domain 2-like"/>
    <property type="match status" value="1"/>
</dbReference>
<dbReference type="GO" id="GO:0009380">
    <property type="term" value="C:excinuclease repair complex"/>
    <property type="evidence" value="ECO:0007669"/>
    <property type="project" value="TreeGrafter"/>
</dbReference>
<dbReference type="PATRIC" id="fig|1619093.3.peg.437"/>
<dbReference type="Pfam" id="PF08459">
    <property type="entry name" value="UvrC_RNaseH_dom"/>
    <property type="match status" value="1"/>
</dbReference>
<protein>
    <submittedName>
        <fullName evidence="9">Excinuclease ABC, C subunit</fullName>
    </submittedName>
</protein>
<dbReference type="GO" id="GO:0006289">
    <property type="term" value="P:nucleotide-excision repair"/>
    <property type="evidence" value="ECO:0007669"/>
    <property type="project" value="InterPro"/>
</dbReference>
<keyword evidence="3" id="KW-0228">DNA excision</keyword>
<dbReference type="SUPFAM" id="SSF46600">
    <property type="entry name" value="C-terminal UvrC-binding domain of UvrB"/>
    <property type="match status" value="1"/>
</dbReference>
<dbReference type="Gene3D" id="3.30.420.340">
    <property type="entry name" value="UvrC, RNAse H endonuclease domain"/>
    <property type="match status" value="1"/>
</dbReference>
<accession>A0A0G0B5E3</accession>
<evidence type="ECO:0000259" key="7">
    <source>
        <dbReference type="PROSITE" id="PS50164"/>
    </source>
</evidence>
<evidence type="ECO:0000256" key="1">
    <source>
        <dbReference type="ARBA" id="ARBA00022490"/>
    </source>
</evidence>
<proteinExistence type="predicted"/>
<dbReference type="PROSITE" id="PS50151">
    <property type="entry name" value="UVR"/>
    <property type="match status" value="1"/>
</dbReference>
<sequence>MAKEILNKPGVYKFLDKNKKVLYVGKAVNLKQRVSSYFNGSLEDRPWVAKMIPFVRNIETIVTENELEALVLESALIKKYKPKYNSDLKDDKSYSWIHISTNEEFPKLKVVRNKDINSIKRGKLFGPYPSGSSVKRVFTYLRKIYPFCTCTKAKKECLYFHLGLCPGPYQGHISREDYRKNIDGIIKFLTGKRTSFIKKLDNEMKEYSLNKQYEKAAELRDKIADLKYLGSNIQGEFFEDEKSYELRKKSLHEKVFSDLRKELNIPQLVRIECYDISNIQGQDAYGSMVVSENGEIENSEYRIFKIKGSNTPNDPAMLREVLQRRFANEKMTKYPDVVLIDGGKTQLSVVAATIPKEICLLGISKGKSLKRKGFRPKDEFWIYKNGNAERMYIHNEKLLINLRDEAHRFAITYHKKARIKRGLRSQLLKVEGIGDDRAKKLILRFKNIEGIKESNIEEIDKVIKNRKVSEAVHRSLNT</sequence>
<reference evidence="9 10" key="1">
    <citation type="journal article" date="2015" name="Nature">
        <title>rRNA introns, odd ribosomes, and small enigmatic genomes across a large radiation of phyla.</title>
        <authorList>
            <person name="Brown C.T."/>
            <person name="Hug L.A."/>
            <person name="Thomas B.C."/>
            <person name="Sharon I."/>
            <person name="Castelle C.J."/>
            <person name="Singh A."/>
            <person name="Wilkins M.J."/>
            <person name="Williams K.H."/>
            <person name="Banfield J.F."/>
        </authorList>
    </citation>
    <scope>NUCLEOTIDE SEQUENCE [LARGE SCALE GENOMIC DNA]</scope>
</reference>
<dbReference type="InterPro" id="IPR036876">
    <property type="entry name" value="UVR_dom_sf"/>
</dbReference>
<name>A0A0G0B5E3_9BACT</name>
<dbReference type="PROSITE" id="PS50164">
    <property type="entry name" value="GIY_YIG"/>
    <property type="match status" value="1"/>
</dbReference>
<dbReference type="InterPro" id="IPR001162">
    <property type="entry name" value="UvrC_RNase_H_dom"/>
</dbReference>
<evidence type="ECO:0000313" key="10">
    <source>
        <dbReference type="Proteomes" id="UP000033866"/>
    </source>
</evidence>
<dbReference type="AlphaFoldDB" id="A0A0G0B5E3"/>
<dbReference type="CDD" id="cd10434">
    <property type="entry name" value="GIY-YIG_UvrC_Cho"/>
    <property type="match status" value="1"/>
</dbReference>
<dbReference type="SMART" id="SM00465">
    <property type="entry name" value="GIYc"/>
    <property type="match status" value="1"/>
</dbReference>
<dbReference type="PANTHER" id="PTHR30562">
    <property type="entry name" value="UVRC/OXIDOREDUCTASE"/>
    <property type="match status" value="1"/>
</dbReference>
<gene>
    <name evidence="9" type="ORF">UR61_C0044G0002</name>
</gene>
<feature type="domain" description="UVR" evidence="6">
    <location>
        <begin position="194"/>
        <end position="229"/>
    </location>
</feature>
<dbReference type="Gene3D" id="3.40.1440.10">
    <property type="entry name" value="GIY-YIG endonuclease"/>
    <property type="match status" value="1"/>
</dbReference>
<dbReference type="FunFam" id="3.40.1440.10:FF:000001">
    <property type="entry name" value="UvrABC system protein C"/>
    <property type="match status" value="1"/>
</dbReference>
<keyword evidence="1" id="KW-0963">Cytoplasm</keyword>
<evidence type="ECO:0000256" key="2">
    <source>
        <dbReference type="ARBA" id="ARBA00022763"/>
    </source>
</evidence>
<dbReference type="InterPro" id="IPR010994">
    <property type="entry name" value="RuvA_2-like"/>
</dbReference>
<dbReference type="InterPro" id="IPR047296">
    <property type="entry name" value="GIY-YIG_UvrC_Cho"/>
</dbReference>
<dbReference type="GO" id="GO:0009381">
    <property type="term" value="F:excinuclease ABC activity"/>
    <property type="evidence" value="ECO:0007669"/>
    <property type="project" value="InterPro"/>
</dbReference>
<dbReference type="Pfam" id="PF01541">
    <property type="entry name" value="GIY-YIG"/>
    <property type="match status" value="1"/>
</dbReference>
<dbReference type="PROSITE" id="PS50165">
    <property type="entry name" value="UVRC"/>
    <property type="match status" value="1"/>
</dbReference>
<evidence type="ECO:0000256" key="5">
    <source>
        <dbReference type="ARBA" id="ARBA00023204"/>
    </source>
</evidence>
<evidence type="ECO:0000259" key="8">
    <source>
        <dbReference type="PROSITE" id="PS50165"/>
    </source>
</evidence>
<evidence type="ECO:0000256" key="4">
    <source>
        <dbReference type="ARBA" id="ARBA00022881"/>
    </source>
</evidence>
<evidence type="ECO:0000259" key="6">
    <source>
        <dbReference type="PROSITE" id="PS50151"/>
    </source>
</evidence>
<dbReference type="PANTHER" id="PTHR30562:SF1">
    <property type="entry name" value="UVRABC SYSTEM PROTEIN C"/>
    <property type="match status" value="1"/>
</dbReference>
<dbReference type="InterPro" id="IPR035901">
    <property type="entry name" value="GIY-YIG_endonuc_sf"/>
</dbReference>